<sequence length="164" mass="17324">MAQKTFILGYTILAVTMTTLASPPKLREETQPVGQSAFGNLKLTFDSPDDIPSAFFDEPSKTRRDAAEESPKSPTPRKIYPGCNDGSGGMCVPQNECPADKRPENSSPGACKPNYECCFDVPVSDKSCQSKGGECVAASFCGGAPKAQNTECSGVNGQVCCILV</sequence>
<organism evidence="3 4">
    <name type="scientific">Allacma fusca</name>
    <dbReference type="NCBI Taxonomy" id="39272"/>
    <lineage>
        <taxon>Eukaryota</taxon>
        <taxon>Metazoa</taxon>
        <taxon>Ecdysozoa</taxon>
        <taxon>Arthropoda</taxon>
        <taxon>Hexapoda</taxon>
        <taxon>Collembola</taxon>
        <taxon>Symphypleona</taxon>
        <taxon>Sminthuridae</taxon>
        <taxon>Allacma</taxon>
    </lineage>
</organism>
<dbReference type="AlphaFoldDB" id="A0A8J2LIK8"/>
<keyword evidence="2" id="KW-0732">Signal</keyword>
<evidence type="ECO:0000256" key="2">
    <source>
        <dbReference type="SAM" id="SignalP"/>
    </source>
</evidence>
<keyword evidence="4" id="KW-1185">Reference proteome</keyword>
<reference evidence="3" key="1">
    <citation type="submission" date="2021-06" db="EMBL/GenBank/DDBJ databases">
        <authorList>
            <person name="Hodson N. C."/>
            <person name="Mongue J. A."/>
            <person name="Jaron S. K."/>
        </authorList>
    </citation>
    <scope>NUCLEOTIDE SEQUENCE</scope>
</reference>
<feature type="chain" id="PRO_5035173733" evidence="2">
    <location>
        <begin position="22"/>
        <end position="164"/>
    </location>
</feature>
<evidence type="ECO:0000256" key="1">
    <source>
        <dbReference type="SAM" id="MobiDB-lite"/>
    </source>
</evidence>
<gene>
    <name evidence="3" type="ORF">AFUS01_LOCUS42203</name>
</gene>
<protein>
    <submittedName>
        <fullName evidence="3">Uncharacterized protein</fullName>
    </submittedName>
</protein>
<feature type="compositionally biased region" description="Basic and acidic residues" evidence="1">
    <location>
        <begin position="58"/>
        <end position="71"/>
    </location>
</feature>
<comment type="caution">
    <text evidence="3">The sequence shown here is derived from an EMBL/GenBank/DDBJ whole genome shotgun (WGS) entry which is preliminary data.</text>
</comment>
<feature type="signal peptide" evidence="2">
    <location>
        <begin position="1"/>
        <end position="21"/>
    </location>
</feature>
<dbReference type="EMBL" id="CAJVCH010565480">
    <property type="protein sequence ID" value="CAG7832523.1"/>
    <property type="molecule type" value="Genomic_DNA"/>
</dbReference>
<evidence type="ECO:0000313" key="3">
    <source>
        <dbReference type="EMBL" id="CAG7832523.1"/>
    </source>
</evidence>
<dbReference type="Proteomes" id="UP000708208">
    <property type="component" value="Unassembled WGS sequence"/>
</dbReference>
<evidence type="ECO:0000313" key="4">
    <source>
        <dbReference type="Proteomes" id="UP000708208"/>
    </source>
</evidence>
<accession>A0A8J2LIK8</accession>
<name>A0A8J2LIK8_9HEXA</name>
<proteinExistence type="predicted"/>
<dbReference type="OrthoDB" id="6332063at2759"/>
<feature type="region of interest" description="Disordered" evidence="1">
    <location>
        <begin position="49"/>
        <end position="81"/>
    </location>
</feature>